<name>A0A3L6EXC6_MAIZE</name>
<evidence type="ECO:0000259" key="4">
    <source>
        <dbReference type="PROSITE" id="PS50202"/>
    </source>
</evidence>
<evidence type="ECO:0000256" key="2">
    <source>
        <dbReference type="SAM" id="MobiDB-lite"/>
    </source>
</evidence>
<sequence>MPTQTPPSLLQSPSPSDPELLLPLPKGSSPALRCQPYYTQSVVRHSLAFVCLSLVTFASGSRKTSPGPSPVLGYFISFQVLGIGSSIFFGSRDSRGEERGESGADRCFLIAAMSNTLLRVCPSDLKMPFEVKKHSSACLELVNRTDRWVAFKVKTTNPRKYSVRPASGVVQPRGSCGITITMQAPKEVPPDYQCKDKFLVQSVAAADGTTHKGIVPGMFSKAPGKLVEEFKLRVVYVPANPPSPVPEETEEDDGSLDSDVDHEVGRPSTSNCAAGQGHTCRSQASDDEGDSTSKLGLESRYAEENKMVQKDLIQDASISELELESRYAEENKKIQKELDLLRKTHASPGDFSATSVLLVFLLSSLVGYLMFGSKT</sequence>
<evidence type="ECO:0000256" key="1">
    <source>
        <dbReference type="ARBA" id="ARBA00008932"/>
    </source>
</evidence>
<dbReference type="PANTHER" id="PTHR10809:SF51">
    <property type="entry name" value="VESICLE-ASSOCIATED PROTEIN 1-3"/>
    <property type="match status" value="1"/>
</dbReference>
<accession>A0A3L6EXC6</accession>
<feature type="region of interest" description="Disordered" evidence="2">
    <location>
        <begin position="1"/>
        <end position="22"/>
    </location>
</feature>
<dbReference type="InterPro" id="IPR008962">
    <property type="entry name" value="PapD-like_sf"/>
</dbReference>
<feature type="compositionally biased region" description="Acidic residues" evidence="2">
    <location>
        <begin position="247"/>
        <end position="258"/>
    </location>
</feature>
<proteinExistence type="inferred from homology"/>
<feature type="transmembrane region" description="Helical" evidence="3">
    <location>
        <begin position="351"/>
        <end position="371"/>
    </location>
</feature>
<dbReference type="ExpressionAtlas" id="A0A3L6EXC6">
    <property type="expression patterns" value="baseline and differential"/>
</dbReference>
<dbReference type="GO" id="GO:0005789">
    <property type="term" value="C:endoplasmic reticulum membrane"/>
    <property type="evidence" value="ECO:0007669"/>
    <property type="project" value="InterPro"/>
</dbReference>
<gene>
    <name evidence="5" type="ORF">Zm00014a_003847</name>
</gene>
<dbReference type="FunFam" id="2.60.40.10:FF:000813">
    <property type="entry name" value="Vesicle-associated protein 1-1"/>
    <property type="match status" value="1"/>
</dbReference>
<dbReference type="PANTHER" id="PTHR10809">
    <property type="entry name" value="VESICLE-ASSOCIATED MEMBRANE PROTEIN-ASSOCIATED PROTEIN"/>
    <property type="match status" value="1"/>
</dbReference>
<keyword evidence="3" id="KW-0472">Membrane</keyword>
<dbReference type="EMBL" id="NCVQ01000005">
    <property type="protein sequence ID" value="PWZ25233.1"/>
    <property type="molecule type" value="Genomic_DNA"/>
</dbReference>
<dbReference type="SUPFAM" id="SSF49354">
    <property type="entry name" value="PapD-like"/>
    <property type="match status" value="1"/>
</dbReference>
<dbReference type="InterPro" id="IPR000535">
    <property type="entry name" value="MSP_dom"/>
</dbReference>
<evidence type="ECO:0000256" key="3">
    <source>
        <dbReference type="SAM" id="Phobius"/>
    </source>
</evidence>
<evidence type="ECO:0000313" key="5">
    <source>
        <dbReference type="EMBL" id="PWZ25233.1"/>
    </source>
</evidence>
<dbReference type="InterPro" id="IPR013783">
    <property type="entry name" value="Ig-like_fold"/>
</dbReference>
<dbReference type="AlphaFoldDB" id="A0A3L6EXC6"/>
<dbReference type="InterPro" id="IPR016763">
    <property type="entry name" value="VAP"/>
</dbReference>
<dbReference type="Proteomes" id="UP000251960">
    <property type="component" value="Chromosome 4"/>
</dbReference>
<organism evidence="5">
    <name type="scientific">Zea mays</name>
    <name type="common">Maize</name>
    <dbReference type="NCBI Taxonomy" id="4577"/>
    <lineage>
        <taxon>Eukaryota</taxon>
        <taxon>Viridiplantae</taxon>
        <taxon>Streptophyta</taxon>
        <taxon>Embryophyta</taxon>
        <taxon>Tracheophyta</taxon>
        <taxon>Spermatophyta</taxon>
        <taxon>Magnoliopsida</taxon>
        <taxon>Liliopsida</taxon>
        <taxon>Poales</taxon>
        <taxon>Poaceae</taxon>
        <taxon>PACMAD clade</taxon>
        <taxon>Panicoideae</taxon>
        <taxon>Andropogonodae</taxon>
        <taxon>Andropogoneae</taxon>
        <taxon>Tripsacinae</taxon>
        <taxon>Zea</taxon>
    </lineage>
</organism>
<feature type="compositionally biased region" description="Polar residues" evidence="2">
    <location>
        <begin position="267"/>
        <end position="283"/>
    </location>
</feature>
<feature type="region of interest" description="Disordered" evidence="2">
    <location>
        <begin position="238"/>
        <end position="293"/>
    </location>
</feature>
<dbReference type="PROSITE" id="PS50202">
    <property type="entry name" value="MSP"/>
    <property type="match status" value="1"/>
</dbReference>
<dbReference type="Pfam" id="PF00635">
    <property type="entry name" value="Motile_Sperm"/>
    <property type="match status" value="1"/>
</dbReference>
<feature type="domain" description="MSP" evidence="4">
    <location>
        <begin position="117"/>
        <end position="237"/>
    </location>
</feature>
<comment type="caution">
    <text evidence="5">The sequence shown here is derived from an EMBL/GenBank/DDBJ whole genome shotgun (WGS) entry which is preliminary data.</text>
</comment>
<reference evidence="5" key="1">
    <citation type="journal article" date="2018" name="Nat. Genet.">
        <title>Extensive intraspecific gene order and gene structural variations between Mo17 and other maize genomes.</title>
        <authorList>
            <person name="Sun S."/>
            <person name="Zhou Y."/>
            <person name="Chen J."/>
            <person name="Shi J."/>
            <person name="Zhao H."/>
            <person name="Zhao H."/>
            <person name="Song W."/>
            <person name="Zhang M."/>
            <person name="Cui Y."/>
            <person name="Dong X."/>
            <person name="Liu H."/>
            <person name="Ma X."/>
            <person name="Jiao Y."/>
            <person name="Wang B."/>
            <person name="Wei X."/>
            <person name="Stein J.C."/>
            <person name="Glaubitz J.C."/>
            <person name="Lu F."/>
            <person name="Yu G."/>
            <person name="Liang C."/>
            <person name="Fengler K."/>
            <person name="Li B."/>
            <person name="Rafalski A."/>
            <person name="Schnable P.S."/>
            <person name="Ware D.H."/>
            <person name="Buckler E.S."/>
            <person name="Lai J."/>
        </authorList>
    </citation>
    <scope>NUCLEOTIDE SEQUENCE [LARGE SCALE GENOMIC DNA]</scope>
    <source>
        <tissue evidence="5">Seedling</tissue>
    </source>
</reference>
<dbReference type="Gene3D" id="2.60.40.10">
    <property type="entry name" value="Immunoglobulins"/>
    <property type="match status" value="1"/>
</dbReference>
<keyword evidence="3" id="KW-0812">Transmembrane</keyword>
<comment type="similarity">
    <text evidence="1">Belongs to the VAMP-associated protein (VAP) (TC 9.B.17) family.</text>
</comment>
<keyword evidence="3" id="KW-1133">Transmembrane helix</keyword>
<protein>
    <submittedName>
        <fullName evidence="5">Vesicle-associated protein 1-3</fullName>
    </submittedName>
</protein>